<evidence type="ECO:0000256" key="4">
    <source>
        <dbReference type="ARBA" id="ARBA00075096"/>
    </source>
</evidence>
<keyword evidence="3" id="KW-0647">Proteasome</keyword>
<name>A0A9D3W954_9ROSI</name>
<feature type="domain" description="PCI" evidence="6">
    <location>
        <begin position="191"/>
        <end position="366"/>
    </location>
</feature>
<dbReference type="PANTHER" id="PTHR14145:SF1">
    <property type="entry name" value="26S PROTEASOME NON-ATPASE REGULATORY SUBUNIT 6"/>
    <property type="match status" value="1"/>
</dbReference>
<dbReference type="SUPFAM" id="SSF46785">
    <property type="entry name" value="Winged helix' DNA-binding domain"/>
    <property type="match status" value="1"/>
</dbReference>
<dbReference type="Proteomes" id="UP000828251">
    <property type="component" value="Unassembled WGS sequence"/>
</dbReference>
<dbReference type="InterPro" id="IPR045135">
    <property type="entry name" value="Rpn7_N"/>
</dbReference>
<dbReference type="InterPro" id="IPR019585">
    <property type="entry name" value="Rpn7/CSN1"/>
</dbReference>
<evidence type="ECO:0000313" key="7">
    <source>
        <dbReference type="EMBL" id="KAH1114917.1"/>
    </source>
</evidence>
<reference evidence="7 8" key="1">
    <citation type="journal article" date="2021" name="Plant Biotechnol. J.">
        <title>Multi-omics assisted identification of the key and species-specific regulatory components of drought-tolerant mechanisms in Gossypium stocksii.</title>
        <authorList>
            <person name="Yu D."/>
            <person name="Ke L."/>
            <person name="Zhang D."/>
            <person name="Wu Y."/>
            <person name="Sun Y."/>
            <person name="Mei J."/>
            <person name="Sun J."/>
            <person name="Sun Y."/>
        </authorList>
    </citation>
    <scope>NUCLEOTIDE SEQUENCE [LARGE SCALE GENOMIC DNA]</scope>
    <source>
        <strain evidence="8">cv. E1</strain>
        <tissue evidence="7">Leaf</tissue>
    </source>
</reference>
<dbReference type="PANTHER" id="PTHR14145">
    <property type="entry name" value="26S PROTESOME SUBUNIT 6"/>
    <property type="match status" value="1"/>
</dbReference>
<keyword evidence="8" id="KW-1185">Reference proteome</keyword>
<sequence length="394" mass="45421">MDTQDGTQQSQQLILAHNVFLLKHPDVSDIEKVRLRDEVLNSVQSNDMTSYYETLVTDKVLELDQSLLESMRAKSEEEIKKLDEKIADAEENLGESEVREAHLAKSVYYIRIGEKEKALEQLKVTESKTVAVGQKMDLVFYTLQIGLFYMDFDLISKSIDKAKNLFEGGGDWERKNRLKVYEGLYCMSTRNFKKAANLFLDSISTFTTYELFPYDTFIFYTVLTSIISLDRVSLKQKVVDAPEILTVIGKIPHLSEFLNSLYDCQYKSFFLAFVCLNYILAGLTEQIKLDRYLHPHFRFYMREVRTVVYSQFLESYKSVTIEAMAKAFGVTVEFIDMELSRFIAAGKLHCKIDKVAGVLETNRPDAKNALYQATIKQGDFLLNRIQKLSRVIDL</sequence>
<dbReference type="Pfam" id="PF10602">
    <property type="entry name" value="RPN7"/>
    <property type="match status" value="1"/>
</dbReference>
<dbReference type="AlphaFoldDB" id="A0A9D3W954"/>
<dbReference type="InterPro" id="IPR036390">
    <property type="entry name" value="WH_DNA-bd_sf"/>
</dbReference>
<evidence type="ECO:0000256" key="2">
    <source>
        <dbReference type="ARBA" id="ARBA00005717"/>
    </source>
</evidence>
<feature type="coiled-coil region" evidence="5">
    <location>
        <begin position="65"/>
        <end position="99"/>
    </location>
</feature>
<dbReference type="EMBL" id="JAIQCV010000003">
    <property type="protein sequence ID" value="KAH1114917.1"/>
    <property type="molecule type" value="Genomic_DNA"/>
</dbReference>
<evidence type="ECO:0000259" key="6">
    <source>
        <dbReference type="PROSITE" id="PS50250"/>
    </source>
</evidence>
<comment type="function">
    <text evidence="1">Acts as a regulatory subunit of the 26S proteasome which is involved in the ATP-dependent degradation of ubiquitinated proteins.</text>
</comment>
<dbReference type="Gene3D" id="1.25.40.570">
    <property type="match status" value="1"/>
</dbReference>
<dbReference type="GO" id="GO:0043161">
    <property type="term" value="P:proteasome-mediated ubiquitin-dependent protein catabolic process"/>
    <property type="evidence" value="ECO:0007669"/>
    <property type="project" value="TreeGrafter"/>
</dbReference>
<gene>
    <name evidence="7" type="ORF">J1N35_008295</name>
</gene>
<dbReference type="Pfam" id="PF01399">
    <property type="entry name" value="PCI"/>
    <property type="match status" value="1"/>
</dbReference>
<dbReference type="InterPro" id="IPR000717">
    <property type="entry name" value="PCI_dom"/>
</dbReference>
<comment type="similarity">
    <text evidence="2">Belongs to the proteasome subunit S10 family.</text>
</comment>
<dbReference type="InterPro" id="IPR049549">
    <property type="entry name" value="RPN7_PSMD6_C"/>
</dbReference>
<evidence type="ECO:0000313" key="8">
    <source>
        <dbReference type="Proteomes" id="UP000828251"/>
    </source>
</evidence>
<evidence type="ECO:0000256" key="1">
    <source>
        <dbReference type="ARBA" id="ARBA00002187"/>
    </source>
</evidence>
<dbReference type="Pfam" id="PF21154">
    <property type="entry name" value="RPN7_PSMD6_C"/>
    <property type="match status" value="1"/>
</dbReference>
<organism evidence="7 8">
    <name type="scientific">Gossypium stocksii</name>
    <dbReference type="NCBI Taxonomy" id="47602"/>
    <lineage>
        <taxon>Eukaryota</taxon>
        <taxon>Viridiplantae</taxon>
        <taxon>Streptophyta</taxon>
        <taxon>Embryophyta</taxon>
        <taxon>Tracheophyta</taxon>
        <taxon>Spermatophyta</taxon>
        <taxon>Magnoliopsida</taxon>
        <taxon>eudicotyledons</taxon>
        <taxon>Gunneridae</taxon>
        <taxon>Pentapetalae</taxon>
        <taxon>rosids</taxon>
        <taxon>malvids</taxon>
        <taxon>Malvales</taxon>
        <taxon>Malvaceae</taxon>
        <taxon>Malvoideae</taxon>
        <taxon>Gossypium</taxon>
    </lineage>
</organism>
<dbReference type="SMART" id="SM00088">
    <property type="entry name" value="PINT"/>
    <property type="match status" value="1"/>
</dbReference>
<evidence type="ECO:0000256" key="5">
    <source>
        <dbReference type="SAM" id="Coils"/>
    </source>
</evidence>
<evidence type="ECO:0000256" key="3">
    <source>
        <dbReference type="ARBA" id="ARBA00022942"/>
    </source>
</evidence>
<protein>
    <recommendedName>
        <fullName evidence="4">26S proteasome regulatory subunit RPN7</fullName>
    </recommendedName>
</protein>
<accession>A0A9D3W954</accession>
<dbReference type="GO" id="GO:0000502">
    <property type="term" value="C:proteasome complex"/>
    <property type="evidence" value="ECO:0007669"/>
    <property type="project" value="UniProtKB-KW"/>
</dbReference>
<dbReference type="OrthoDB" id="1452at2759"/>
<comment type="caution">
    <text evidence="7">The sequence shown here is derived from an EMBL/GenBank/DDBJ whole genome shotgun (WGS) entry which is preliminary data.</text>
</comment>
<dbReference type="PROSITE" id="PS50250">
    <property type="entry name" value="PCI"/>
    <property type="match status" value="1"/>
</dbReference>
<keyword evidence="5" id="KW-0175">Coiled coil</keyword>
<proteinExistence type="inferred from homology"/>
<dbReference type="FunFam" id="1.25.40.570:FF:000005">
    <property type="entry name" value="26S proteasome regulatory subunit N7"/>
    <property type="match status" value="1"/>
</dbReference>